<protein>
    <submittedName>
        <fullName evidence="1">Uncharacterized protein</fullName>
    </submittedName>
</protein>
<gene>
    <name evidence="1" type="ORF">C2845_PM06G28010</name>
</gene>
<dbReference type="Proteomes" id="UP000275267">
    <property type="component" value="Unassembled WGS sequence"/>
</dbReference>
<dbReference type="OrthoDB" id="696377at2759"/>
<reference evidence="2" key="1">
    <citation type="journal article" date="2019" name="Nat. Commun.">
        <title>The genome of broomcorn millet.</title>
        <authorList>
            <person name="Zou C."/>
            <person name="Miki D."/>
            <person name="Li D."/>
            <person name="Tang Q."/>
            <person name="Xiao L."/>
            <person name="Rajput S."/>
            <person name="Deng P."/>
            <person name="Jia W."/>
            <person name="Huang R."/>
            <person name="Zhang M."/>
            <person name="Sun Y."/>
            <person name="Hu J."/>
            <person name="Fu X."/>
            <person name="Schnable P.S."/>
            <person name="Li F."/>
            <person name="Zhang H."/>
            <person name="Feng B."/>
            <person name="Zhu X."/>
            <person name="Liu R."/>
            <person name="Schnable J.C."/>
            <person name="Zhu J.-K."/>
            <person name="Zhang H."/>
        </authorList>
    </citation>
    <scope>NUCLEOTIDE SEQUENCE [LARGE SCALE GENOMIC DNA]</scope>
</reference>
<dbReference type="EMBL" id="PQIB02000009">
    <property type="protein sequence ID" value="RLN00216.1"/>
    <property type="molecule type" value="Genomic_DNA"/>
</dbReference>
<dbReference type="AlphaFoldDB" id="A0A3L6RCN4"/>
<accession>A0A3L6RCN4</accession>
<keyword evidence="2" id="KW-1185">Reference proteome</keyword>
<proteinExistence type="predicted"/>
<organism evidence="1 2">
    <name type="scientific">Panicum miliaceum</name>
    <name type="common">Proso millet</name>
    <name type="synonym">Broomcorn millet</name>
    <dbReference type="NCBI Taxonomy" id="4540"/>
    <lineage>
        <taxon>Eukaryota</taxon>
        <taxon>Viridiplantae</taxon>
        <taxon>Streptophyta</taxon>
        <taxon>Embryophyta</taxon>
        <taxon>Tracheophyta</taxon>
        <taxon>Spermatophyta</taxon>
        <taxon>Magnoliopsida</taxon>
        <taxon>Liliopsida</taxon>
        <taxon>Poales</taxon>
        <taxon>Poaceae</taxon>
        <taxon>PACMAD clade</taxon>
        <taxon>Panicoideae</taxon>
        <taxon>Panicodae</taxon>
        <taxon>Paniceae</taxon>
        <taxon>Panicinae</taxon>
        <taxon>Panicum</taxon>
        <taxon>Panicum sect. Panicum</taxon>
    </lineage>
</organism>
<comment type="caution">
    <text evidence="1">The sequence shown here is derived from an EMBL/GenBank/DDBJ whole genome shotgun (WGS) entry which is preliminary data.</text>
</comment>
<sequence>MWRRDVRPTGRQTQVKSNGECRGCVPELAGRSIVSTQAAVPRLRWAGEPRQTEHSAARTGILSSRWRGLWTHLREISFSDGAKHPAIDVTDAAAETLHHPAAAARVARWLRLASRRLAGVGELRLRIAPRWRRRFVRAGELELPVRVSISHFGLQPWVPAAGAFAALRVLSIACFDFQKLDLEARS</sequence>
<evidence type="ECO:0000313" key="1">
    <source>
        <dbReference type="EMBL" id="RLN00216.1"/>
    </source>
</evidence>
<name>A0A3L6RCN4_PANMI</name>
<evidence type="ECO:0000313" key="2">
    <source>
        <dbReference type="Proteomes" id="UP000275267"/>
    </source>
</evidence>